<keyword evidence="2" id="KW-0012">Acyltransferase</keyword>
<dbReference type="STRING" id="212667.VFDL14_22090"/>
<evidence type="ECO:0000313" key="5">
    <source>
        <dbReference type="Proteomes" id="UP000027219"/>
    </source>
</evidence>
<name>A0A066UXA0_9VIBR</name>
<dbReference type="InterPro" id="IPR016181">
    <property type="entry name" value="Acyl_CoA_acyltransferase"/>
</dbReference>
<feature type="domain" description="N-acetyltransferase" evidence="3">
    <location>
        <begin position="1"/>
        <end position="155"/>
    </location>
</feature>
<dbReference type="PROSITE" id="PS51186">
    <property type="entry name" value="GNAT"/>
    <property type="match status" value="1"/>
</dbReference>
<keyword evidence="5" id="KW-1185">Reference proteome</keyword>
<evidence type="ECO:0000256" key="2">
    <source>
        <dbReference type="ARBA" id="ARBA00023315"/>
    </source>
</evidence>
<proteinExistence type="predicted"/>
<sequence length="159" mass="18874">MELREFRREDYDTLIHWIDSERLNYQWGGPNFDFPLDHNQLEHHCVKPEVLPFIFISNGEEAGYVELFRVSESQYRICRVFVSNDFRGQGLAKIMLKQLIDKARVEYKTQVLTLAVFERNVVAKRCYESLGFVVTSRESGTRSFDGELWDLLLMEKHYN</sequence>
<dbReference type="SUPFAM" id="SSF55729">
    <property type="entry name" value="Acyl-CoA N-acyltransferases (Nat)"/>
    <property type="match status" value="1"/>
</dbReference>
<keyword evidence="1 4" id="KW-0808">Transferase</keyword>
<evidence type="ECO:0000259" key="3">
    <source>
        <dbReference type="PROSITE" id="PS51186"/>
    </source>
</evidence>
<reference evidence="4 5" key="1">
    <citation type="submission" date="2014-02" db="EMBL/GenBank/DDBJ databases">
        <title>Vibrio fortis Dalian14 Genome Sequencing.</title>
        <authorList>
            <person name="Wang Y."/>
            <person name="Song L."/>
            <person name="Liu G."/>
            <person name="Ding J."/>
        </authorList>
    </citation>
    <scope>NUCLEOTIDE SEQUENCE [LARGE SCALE GENOMIC DNA]</scope>
    <source>
        <strain evidence="4 5">Dalian14</strain>
    </source>
</reference>
<dbReference type="Pfam" id="PF00583">
    <property type="entry name" value="Acetyltransf_1"/>
    <property type="match status" value="1"/>
</dbReference>
<dbReference type="InterPro" id="IPR050680">
    <property type="entry name" value="YpeA/RimI_acetyltransf"/>
</dbReference>
<dbReference type="CDD" id="cd04301">
    <property type="entry name" value="NAT_SF"/>
    <property type="match status" value="1"/>
</dbReference>
<comment type="caution">
    <text evidence="4">The sequence shown here is derived from an EMBL/GenBank/DDBJ whole genome shotgun (WGS) entry which is preliminary data.</text>
</comment>
<dbReference type="GO" id="GO:0016747">
    <property type="term" value="F:acyltransferase activity, transferring groups other than amino-acyl groups"/>
    <property type="evidence" value="ECO:0007669"/>
    <property type="project" value="InterPro"/>
</dbReference>
<protein>
    <submittedName>
        <fullName evidence="4">GCN5 family acetyltransferase</fullName>
    </submittedName>
</protein>
<evidence type="ECO:0000313" key="4">
    <source>
        <dbReference type="EMBL" id="KDN28819.1"/>
    </source>
</evidence>
<organism evidence="4 5">
    <name type="scientific">Vibrio fortis</name>
    <dbReference type="NCBI Taxonomy" id="212667"/>
    <lineage>
        <taxon>Bacteria</taxon>
        <taxon>Pseudomonadati</taxon>
        <taxon>Pseudomonadota</taxon>
        <taxon>Gammaproteobacteria</taxon>
        <taxon>Vibrionales</taxon>
        <taxon>Vibrionaceae</taxon>
        <taxon>Vibrio</taxon>
    </lineage>
</organism>
<dbReference type="InterPro" id="IPR000182">
    <property type="entry name" value="GNAT_dom"/>
</dbReference>
<dbReference type="RefSeq" id="WP_032550684.1">
    <property type="nucleotide sequence ID" value="NZ_BTGL01000016.1"/>
</dbReference>
<dbReference type="OrthoDB" id="326501at2"/>
<gene>
    <name evidence="4" type="ORF">VFDL14_22090</name>
</gene>
<dbReference type="Gene3D" id="3.40.630.30">
    <property type="match status" value="1"/>
</dbReference>
<accession>A0A066UXA0</accession>
<dbReference type="PANTHER" id="PTHR43420:SF51">
    <property type="entry name" value="PEPTIDYL-LYSINE N-ACETYLTRANSFERASE YIAC"/>
    <property type="match status" value="1"/>
</dbReference>
<dbReference type="EMBL" id="JFFR01000013">
    <property type="protein sequence ID" value="KDN28819.1"/>
    <property type="molecule type" value="Genomic_DNA"/>
</dbReference>
<dbReference type="Proteomes" id="UP000027219">
    <property type="component" value="Unassembled WGS sequence"/>
</dbReference>
<dbReference type="AlphaFoldDB" id="A0A066UXA0"/>
<dbReference type="PANTHER" id="PTHR43420">
    <property type="entry name" value="ACETYLTRANSFERASE"/>
    <property type="match status" value="1"/>
</dbReference>
<evidence type="ECO:0000256" key="1">
    <source>
        <dbReference type="ARBA" id="ARBA00022679"/>
    </source>
</evidence>